<dbReference type="Proteomes" id="UP001159427">
    <property type="component" value="Unassembled WGS sequence"/>
</dbReference>
<dbReference type="SUPFAM" id="SSF47823">
    <property type="entry name" value="lambda integrase-like, N-terminal domain"/>
    <property type="match status" value="1"/>
</dbReference>
<dbReference type="PANTHER" id="PTHR34605:SF6">
    <property type="entry name" value="TYR RECOMBINASE DOMAIN-CONTAINING PROTEIN"/>
    <property type="match status" value="1"/>
</dbReference>
<name>A0ABN8MLJ4_9CNID</name>
<evidence type="ECO:0000313" key="4">
    <source>
        <dbReference type="Proteomes" id="UP001159427"/>
    </source>
</evidence>
<evidence type="ECO:0000313" key="3">
    <source>
        <dbReference type="EMBL" id="CAH3030547.1"/>
    </source>
</evidence>
<dbReference type="PANTHER" id="PTHR34605">
    <property type="entry name" value="PHAGE_INTEGRASE DOMAIN-CONTAINING PROTEIN"/>
    <property type="match status" value="1"/>
</dbReference>
<organism evidence="3 4">
    <name type="scientific">Porites evermanni</name>
    <dbReference type="NCBI Taxonomy" id="104178"/>
    <lineage>
        <taxon>Eukaryota</taxon>
        <taxon>Metazoa</taxon>
        <taxon>Cnidaria</taxon>
        <taxon>Anthozoa</taxon>
        <taxon>Hexacorallia</taxon>
        <taxon>Scleractinia</taxon>
        <taxon>Fungiina</taxon>
        <taxon>Poritidae</taxon>
        <taxon>Porites</taxon>
    </lineage>
</organism>
<accession>A0ABN8MLJ4</accession>
<sequence length="356" mass="38927">MLSSVSYVCLGVCADVFSSTMWSDLRAAVPQGSSALQSLASSLPDVALASRAPSTSSKYFSSYNRWRSWAREHGLTVFPASPFHFAIYLRHLMTEAKTASPLESAVHSIAWFHQLGGEPSPSDHPLVKSTLAGAQRLLAHQTTKKEPITVSQLEQLVASKADSMASLYNIRSVVICLLAFAAFLRFDDLSKLAQALIYLSVRSDVKIENDMLKLFIQSSKTDQYRDGAWIVVAFSRKATCLVAMMNRYLDRAGLSCDSPLFCQPSKTKFGYKPRSKGLSYSRLRELVLEAFKDIVPDISAIGTHSLRSGRATAAANAGVPDGLFKRHGRWASESAKDGYVQDSLSSRLSVSKALGI</sequence>
<dbReference type="InterPro" id="IPR011010">
    <property type="entry name" value="DNA_brk_join_enz"/>
</dbReference>
<keyword evidence="1" id="KW-0238">DNA-binding</keyword>
<dbReference type="SUPFAM" id="SSF56349">
    <property type="entry name" value="DNA breaking-rejoining enzymes"/>
    <property type="match status" value="1"/>
</dbReference>
<comment type="caution">
    <text evidence="3">The sequence shown here is derived from an EMBL/GenBank/DDBJ whole genome shotgun (WGS) entry which is preliminary data.</text>
</comment>
<dbReference type="Gene3D" id="1.10.443.10">
    <property type="entry name" value="Intergrase catalytic core"/>
    <property type="match status" value="1"/>
</dbReference>
<evidence type="ECO:0000256" key="2">
    <source>
        <dbReference type="ARBA" id="ARBA00023172"/>
    </source>
</evidence>
<dbReference type="Gene3D" id="1.10.150.130">
    <property type="match status" value="1"/>
</dbReference>
<dbReference type="InterPro" id="IPR052925">
    <property type="entry name" value="Phage_Integrase-like_Recomb"/>
</dbReference>
<proteinExistence type="predicted"/>
<dbReference type="InterPro" id="IPR010998">
    <property type="entry name" value="Integrase_recombinase_N"/>
</dbReference>
<evidence type="ECO:0000256" key="1">
    <source>
        <dbReference type="ARBA" id="ARBA00023125"/>
    </source>
</evidence>
<protein>
    <recommendedName>
        <fullName evidence="5">Tyr recombinase domain-containing protein</fullName>
    </recommendedName>
</protein>
<gene>
    <name evidence="3" type="ORF">PEVE_00038172</name>
</gene>
<dbReference type="InterPro" id="IPR013762">
    <property type="entry name" value="Integrase-like_cat_sf"/>
</dbReference>
<evidence type="ECO:0008006" key="5">
    <source>
        <dbReference type="Google" id="ProtNLM"/>
    </source>
</evidence>
<reference evidence="3 4" key="1">
    <citation type="submission" date="2022-05" db="EMBL/GenBank/DDBJ databases">
        <authorList>
            <consortium name="Genoscope - CEA"/>
            <person name="William W."/>
        </authorList>
    </citation>
    <scope>NUCLEOTIDE SEQUENCE [LARGE SCALE GENOMIC DNA]</scope>
</reference>
<keyword evidence="4" id="KW-1185">Reference proteome</keyword>
<keyword evidence="2" id="KW-0233">DNA recombination</keyword>
<dbReference type="EMBL" id="CALNXI010000640">
    <property type="protein sequence ID" value="CAH3030547.1"/>
    <property type="molecule type" value="Genomic_DNA"/>
</dbReference>